<dbReference type="SUPFAM" id="SSF53807">
    <property type="entry name" value="Helical backbone' metal receptor"/>
    <property type="match status" value="1"/>
</dbReference>
<dbReference type="Pfam" id="PF01497">
    <property type="entry name" value="Peripla_BP_2"/>
    <property type="match status" value="1"/>
</dbReference>
<keyword evidence="1" id="KW-0732">Signal</keyword>
<name>A0A2J6WH52_9BACT</name>
<accession>A0A2J6WH52</accession>
<proteinExistence type="predicted"/>
<comment type="caution">
    <text evidence="3">The sequence shown here is derived from an EMBL/GenBank/DDBJ whole genome shotgun (WGS) entry which is preliminary data.</text>
</comment>
<evidence type="ECO:0000259" key="2">
    <source>
        <dbReference type="PROSITE" id="PS50983"/>
    </source>
</evidence>
<dbReference type="InterPro" id="IPR050902">
    <property type="entry name" value="ABC_Transporter_SBP"/>
</dbReference>
<dbReference type="PANTHER" id="PTHR30535:SF34">
    <property type="entry name" value="MOLYBDATE-BINDING PROTEIN MOLA"/>
    <property type="match status" value="1"/>
</dbReference>
<dbReference type="AlphaFoldDB" id="A0A2J6WH52"/>
<dbReference type="GO" id="GO:0071281">
    <property type="term" value="P:cellular response to iron ion"/>
    <property type="evidence" value="ECO:0007669"/>
    <property type="project" value="TreeGrafter"/>
</dbReference>
<dbReference type="Gene3D" id="3.40.50.1980">
    <property type="entry name" value="Nitrogenase molybdenum iron protein domain"/>
    <property type="match status" value="2"/>
</dbReference>
<reference evidence="3 4" key="1">
    <citation type="submission" date="2018-01" db="EMBL/GenBank/DDBJ databases">
        <title>Metagenomic assembled genomes from two thermal pools in the Uzon Caldera, Kamchatka, Russia.</title>
        <authorList>
            <person name="Wilkins L."/>
            <person name="Ettinger C."/>
        </authorList>
    </citation>
    <scope>NUCLEOTIDE SEQUENCE [LARGE SCALE GENOMIC DNA]</scope>
    <source>
        <strain evidence="3">ZAV-05</strain>
    </source>
</reference>
<evidence type="ECO:0000256" key="1">
    <source>
        <dbReference type="ARBA" id="ARBA00022729"/>
    </source>
</evidence>
<feature type="domain" description="Fe/B12 periplasmic-binding" evidence="2">
    <location>
        <begin position="27"/>
        <end position="275"/>
    </location>
</feature>
<evidence type="ECO:0000313" key="4">
    <source>
        <dbReference type="Proteomes" id="UP000242881"/>
    </source>
</evidence>
<dbReference type="PANTHER" id="PTHR30535">
    <property type="entry name" value="VITAMIN B12-BINDING PROTEIN"/>
    <property type="match status" value="1"/>
</dbReference>
<dbReference type="NCBIfam" id="NF038402">
    <property type="entry name" value="TroA_like"/>
    <property type="match status" value="1"/>
</dbReference>
<dbReference type="Proteomes" id="UP000242881">
    <property type="component" value="Unassembled WGS sequence"/>
</dbReference>
<dbReference type="PROSITE" id="PS50983">
    <property type="entry name" value="FE_B12_PBP"/>
    <property type="match status" value="1"/>
</dbReference>
<dbReference type="InterPro" id="IPR054828">
    <property type="entry name" value="Vit_B12_bind_prot"/>
</dbReference>
<dbReference type="EMBL" id="PNIN01000064">
    <property type="protein sequence ID" value="PMP69724.1"/>
    <property type="molecule type" value="Genomic_DNA"/>
</dbReference>
<evidence type="ECO:0000313" key="3">
    <source>
        <dbReference type="EMBL" id="PMP69724.1"/>
    </source>
</evidence>
<gene>
    <name evidence="3" type="ORF">C0187_06505</name>
</gene>
<sequence>MGCFPRYKIILVALLVIFYSKSSYALRIVSLTPSITKQLISLGFKDNIVGCTSYCPLANDKKSRAQIVGSIMDINVEAIVRLKPDVVFANSLTNIKTVNKLKNLNLRVEIIDYHKSIDDILHSFIKVGQITGMVEEAGKIVDISKNKLEKIKNKYKKYQKTKVFFVLGVNPLFTAPNGTYIDDIISTVNGINIAKKLNFGMVSKEFVLKNDPEVILIMDMGIASQEVIKEFKRYRSITAVKNNRLYTVNADRLGSPTLPDLIDLIDEIGIMVHER</sequence>
<protein>
    <recommendedName>
        <fullName evidence="2">Fe/B12 periplasmic-binding domain-containing protein</fullName>
    </recommendedName>
</protein>
<dbReference type="InterPro" id="IPR002491">
    <property type="entry name" value="ABC_transptr_periplasmic_BD"/>
</dbReference>
<organism evidence="3 4">
    <name type="scientific">Calditerrivibrio nitroreducens</name>
    <dbReference type="NCBI Taxonomy" id="477976"/>
    <lineage>
        <taxon>Bacteria</taxon>
        <taxon>Pseudomonadati</taxon>
        <taxon>Deferribacterota</taxon>
        <taxon>Deferribacteres</taxon>
        <taxon>Deferribacterales</taxon>
        <taxon>Calditerrivibrionaceae</taxon>
    </lineage>
</organism>